<gene>
    <name evidence="2" type="ORF">CV102_02560</name>
</gene>
<evidence type="ECO:0000256" key="1">
    <source>
        <dbReference type="SAM" id="Phobius"/>
    </source>
</evidence>
<keyword evidence="3" id="KW-1185">Reference proteome</keyword>
<comment type="caution">
    <text evidence="2">The sequence shown here is derived from an EMBL/GenBank/DDBJ whole genome shotgun (WGS) entry which is preliminary data.</text>
</comment>
<keyword evidence="1" id="KW-0472">Membrane</keyword>
<feature type="transmembrane region" description="Helical" evidence="1">
    <location>
        <begin position="7"/>
        <end position="28"/>
    </location>
</feature>
<dbReference type="OrthoDB" id="156559at2157"/>
<dbReference type="Proteomes" id="UP000766904">
    <property type="component" value="Unassembled WGS sequence"/>
</dbReference>
<evidence type="ECO:0000313" key="2">
    <source>
        <dbReference type="EMBL" id="TYL40721.1"/>
    </source>
</evidence>
<evidence type="ECO:0000313" key="3">
    <source>
        <dbReference type="Proteomes" id="UP000766904"/>
    </source>
</evidence>
<proteinExistence type="predicted"/>
<keyword evidence="1" id="KW-1133">Transmembrane helix</keyword>
<name>A0A8J8Q544_9EURY</name>
<keyword evidence="1" id="KW-0812">Transmembrane</keyword>
<organism evidence="2 3">
    <name type="scientific">Natronococcus pandeyae</name>
    <dbReference type="NCBI Taxonomy" id="2055836"/>
    <lineage>
        <taxon>Archaea</taxon>
        <taxon>Methanobacteriati</taxon>
        <taxon>Methanobacteriota</taxon>
        <taxon>Stenosarchaea group</taxon>
        <taxon>Halobacteria</taxon>
        <taxon>Halobacteriales</taxon>
        <taxon>Natrialbaceae</taxon>
        <taxon>Natronococcus</taxon>
    </lineage>
</organism>
<dbReference type="AlphaFoldDB" id="A0A8J8Q544"/>
<sequence length="69" mass="7274">MNVPPDRLLIMFIVATGFAVLVGGWAGGLVRAETGGLEAIGLRIGLGIVFFAVLLGLWQVFRGIDEDSS</sequence>
<feature type="transmembrane region" description="Helical" evidence="1">
    <location>
        <begin position="40"/>
        <end position="61"/>
    </location>
</feature>
<dbReference type="RefSeq" id="WP_148856266.1">
    <property type="nucleotide sequence ID" value="NZ_PHNJ01000001.1"/>
</dbReference>
<dbReference type="EMBL" id="PHNJ01000001">
    <property type="protein sequence ID" value="TYL40721.1"/>
    <property type="molecule type" value="Genomic_DNA"/>
</dbReference>
<reference evidence="2" key="1">
    <citation type="submission" date="2017-11" db="EMBL/GenBank/DDBJ databases">
        <authorList>
            <person name="Kajale S.C."/>
            <person name="Sharma A."/>
        </authorList>
    </citation>
    <scope>NUCLEOTIDE SEQUENCE</scope>
    <source>
        <strain evidence="2">LS1_42</strain>
    </source>
</reference>
<accession>A0A8J8Q544</accession>
<protein>
    <submittedName>
        <fullName evidence="2">Uncharacterized protein</fullName>
    </submittedName>
</protein>